<protein>
    <recommendedName>
        <fullName evidence="2">UPF0145 protein AWH56_015270</fullName>
    </recommendedName>
</protein>
<accession>A0A7S7RE41</accession>
<dbReference type="AlphaFoldDB" id="A0A7S7RE41"/>
<evidence type="ECO:0000256" key="1">
    <source>
        <dbReference type="ARBA" id="ARBA00010751"/>
    </source>
</evidence>
<dbReference type="InterPro" id="IPR002765">
    <property type="entry name" value="UPF0145_YbjQ-like"/>
</dbReference>
<dbReference type="Proteomes" id="UP000180175">
    <property type="component" value="Chromosome"/>
</dbReference>
<evidence type="ECO:0000256" key="2">
    <source>
        <dbReference type="HAMAP-Rule" id="MF_00338"/>
    </source>
</evidence>
<dbReference type="PANTHER" id="PTHR34068:SF2">
    <property type="entry name" value="UPF0145 PROTEIN SCO3412"/>
    <property type="match status" value="1"/>
</dbReference>
<comment type="similarity">
    <text evidence="1 2">Belongs to the UPF0145 family.</text>
</comment>
<dbReference type="InterPro" id="IPR035439">
    <property type="entry name" value="UPF0145_dom_sf"/>
</dbReference>
<reference evidence="3 4" key="2">
    <citation type="journal article" date="2019" name="Int. J. Syst. Evol. Microbiol.">
        <title>Anaerobacillus isosaccharinicus sp. nov., an alkaliphilic bacterium which degrades isosaccharinic acid.</title>
        <authorList>
            <person name="Bassil N.M."/>
            <person name="Lloyd J.R."/>
        </authorList>
    </citation>
    <scope>NUCLEOTIDE SEQUENCE [LARGE SCALE GENOMIC DNA]</scope>
    <source>
        <strain evidence="3 4">NB2006</strain>
    </source>
</reference>
<dbReference type="EMBL" id="CP063356">
    <property type="protein sequence ID" value="QOY38632.1"/>
    <property type="molecule type" value="Genomic_DNA"/>
</dbReference>
<dbReference type="KEGG" id="aia:AWH56_015270"/>
<sequence length="104" mass="10866">MIIATTENVPGKKVVAYKGFVKGSTIQAKHIGSDILAGLKNIVGGEIKEYSEMMDKARKVAISRMVKDAEGLGANAIIAVRLQTSGVMNGAAEIVAYGTAVTVE</sequence>
<gene>
    <name evidence="3" type="ORF">AWH56_015270</name>
</gene>
<evidence type="ECO:0000313" key="3">
    <source>
        <dbReference type="EMBL" id="QOY38632.1"/>
    </source>
</evidence>
<evidence type="ECO:0000313" key="4">
    <source>
        <dbReference type="Proteomes" id="UP000180175"/>
    </source>
</evidence>
<dbReference type="SUPFAM" id="SSF117782">
    <property type="entry name" value="YbjQ-like"/>
    <property type="match status" value="1"/>
</dbReference>
<reference evidence="3 4" key="1">
    <citation type="journal article" date="2017" name="Genome Announc.">
        <title>Draft Genome Sequences of Four Alkaliphilic Bacteria Belonging to the Anaerobacillus Genus.</title>
        <authorList>
            <person name="Bassil N.M."/>
            <person name="Lloyd J.R."/>
        </authorList>
    </citation>
    <scope>NUCLEOTIDE SEQUENCE [LARGE SCALE GENOMIC DNA]</scope>
    <source>
        <strain evidence="3 4">NB2006</strain>
    </source>
</reference>
<dbReference type="RefSeq" id="WP_182081392.1">
    <property type="nucleotide sequence ID" value="NZ_CP063356.2"/>
</dbReference>
<dbReference type="HAMAP" id="MF_00338">
    <property type="entry name" value="UPF0145"/>
    <property type="match status" value="1"/>
</dbReference>
<dbReference type="PANTHER" id="PTHR34068">
    <property type="entry name" value="UPF0145 PROTEIN YBJQ"/>
    <property type="match status" value="1"/>
</dbReference>
<organism evidence="3 4">
    <name type="scientific">Anaerobacillus isosaccharinicus</name>
    <dbReference type="NCBI Taxonomy" id="1532552"/>
    <lineage>
        <taxon>Bacteria</taxon>
        <taxon>Bacillati</taxon>
        <taxon>Bacillota</taxon>
        <taxon>Bacilli</taxon>
        <taxon>Bacillales</taxon>
        <taxon>Bacillaceae</taxon>
        <taxon>Anaerobacillus</taxon>
    </lineage>
</organism>
<dbReference type="Gene3D" id="3.30.110.70">
    <property type="entry name" value="Hypothetical protein apc22750. Chain B"/>
    <property type="match status" value="1"/>
</dbReference>
<name>A0A7S7RE41_9BACI</name>
<proteinExistence type="inferred from homology"/>
<keyword evidence="4" id="KW-1185">Reference proteome</keyword>
<dbReference type="Pfam" id="PF01906">
    <property type="entry name" value="YbjQ_1"/>
    <property type="match status" value="1"/>
</dbReference>